<accession>A0A0N5CNL2</accession>
<reference evidence="1 2" key="2">
    <citation type="submission" date="2018-11" db="EMBL/GenBank/DDBJ databases">
        <authorList>
            <consortium name="Pathogen Informatics"/>
        </authorList>
    </citation>
    <scope>NUCLEOTIDE SEQUENCE [LARGE SCALE GENOMIC DNA]</scope>
</reference>
<gene>
    <name evidence="1" type="ORF">TCLT_LOCUS1776</name>
</gene>
<evidence type="ECO:0000313" key="3">
    <source>
        <dbReference type="WBParaSite" id="TCLT_0000177501-mRNA-1"/>
    </source>
</evidence>
<reference evidence="3" key="1">
    <citation type="submission" date="2017-02" db="UniProtKB">
        <authorList>
            <consortium name="WormBaseParasite"/>
        </authorList>
    </citation>
    <scope>IDENTIFICATION</scope>
</reference>
<evidence type="ECO:0000313" key="1">
    <source>
        <dbReference type="EMBL" id="VDM97391.1"/>
    </source>
</evidence>
<dbReference type="WBParaSite" id="TCLT_0000177501-mRNA-1">
    <property type="protein sequence ID" value="TCLT_0000177501-mRNA-1"/>
    <property type="gene ID" value="TCLT_0000177501"/>
</dbReference>
<dbReference type="Proteomes" id="UP000276776">
    <property type="component" value="Unassembled WGS sequence"/>
</dbReference>
<keyword evidence="2" id="KW-1185">Reference proteome</keyword>
<dbReference type="AlphaFoldDB" id="A0A0N5CNL2"/>
<dbReference type="EMBL" id="UYYF01000266">
    <property type="protein sequence ID" value="VDM97391.1"/>
    <property type="molecule type" value="Genomic_DNA"/>
</dbReference>
<sequence>MGLAMLIVAISKTIFFSYSAVTTFYAFQSLVSAFDLQSKNSWLECFLQDYCEIFF</sequence>
<protein>
    <submittedName>
        <fullName evidence="3">Secreted protein</fullName>
    </submittedName>
</protein>
<organism evidence="3">
    <name type="scientific">Thelazia callipaeda</name>
    <name type="common">Oriental eyeworm</name>
    <name type="synonym">Parasitic nematode</name>
    <dbReference type="NCBI Taxonomy" id="103827"/>
    <lineage>
        <taxon>Eukaryota</taxon>
        <taxon>Metazoa</taxon>
        <taxon>Ecdysozoa</taxon>
        <taxon>Nematoda</taxon>
        <taxon>Chromadorea</taxon>
        <taxon>Rhabditida</taxon>
        <taxon>Spirurina</taxon>
        <taxon>Spiruromorpha</taxon>
        <taxon>Thelazioidea</taxon>
        <taxon>Thelaziidae</taxon>
        <taxon>Thelazia</taxon>
    </lineage>
</organism>
<evidence type="ECO:0000313" key="2">
    <source>
        <dbReference type="Proteomes" id="UP000276776"/>
    </source>
</evidence>
<proteinExistence type="predicted"/>
<name>A0A0N5CNL2_THECL</name>